<organism evidence="1 2">
    <name type="scientific">Melipona quadrifasciata</name>
    <dbReference type="NCBI Taxonomy" id="166423"/>
    <lineage>
        <taxon>Eukaryota</taxon>
        <taxon>Metazoa</taxon>
        <taxon>Ecdysozoa</taxon>
        <taxon>Arthropoda</taxon>
        <taxon>Hexapoda</taxon>
        <taxon>Insecta</taxon>
        <taxon>Pterygota</taxon>
        <taxon>Neoptera</taxon>
        <taxon>Endopterygota</taxon>
        <taxon>Hymenoptera</taxon>
        <taxon>Apocrita</taxon>
        <taxon>Aculeata</taxon>
        <taxon>Apoidea</taxon>
        <taxon>Anthophila</taxon>
        <taxon>Apidae</taxon>
        <taxon>Melipona</taxon>
    </lineage>
</organism>
<evidence type="ECO:0000313" key="1">
    <source>
        <dbReference type="EMBL" id="KOX79409.1"/>
    </source>
</evidence>
<dbReference type="EMBL" id="KQ435711">
    <property type="protein sequence ID" value="KOX79409.1"/>
    <property type="molecule type" value="Genomic_DNA"/>
</dbReference>
<dbReference type="Gene3D" id="1.25.10.10">
    <property type="entry name" value="Leucine-rich Repeat Variant"/>
    <property type="match status" value="1"/>
</dbReference>
<reference evidence="1 2" key="1">
    <citation type="submission" date="2015-07" db="EMBL/GenBank/DDBJ databases">
        <title>The genome of Melipona quadrifasciata.</title>
        <authorList>
            <person name="Pan H."/>
            <person name="Kapheim K."/>
        </authorList>
    </citation>
    <scope>NUCLEOTIDE SEQUENCE [LARGE SCALE GENOMIC DNA]</scope>
    <source>
        <strain evidence="1">0111107301</strain>
        <tissue evidence="1">Whole body</tissue>
    </source>
</reference>
<dbReference type="OrthoDB" id="46159at2759"/>
<gene>
    <name evidence="1" type="ORF">WN51_02674</name>
</gene>
<protein>
    <submittedName>
        <fullName evidence="1">CLIP-associating protein</fullName>
    </submittedName>
</protein>
<dbReference type="AlphaFoldDB" id="A0A0M9AAW2"/>
<sequence length="200" mass="22885">MIQKLRYERKSQIVDKPRNLQRCGDDVLATMAVNPHDMDGFMPLLSTTDIKKKLNVGSLLLNYLGDATKSIECQDIGQFIDNIIPWLSNGNPKLNSKYRVNESASNYRHWGLLSNKTFSYVQTSLLFFSTLTMNVYCLLCKQNRAKDLPTFYRLLFGVTHSCHLVFMVCRISPQCTEQNVIKCKVLNEKCDWKELAGCTG</sequence>
<proteinExistence type="predicted"/>
<accession>A0A0M9AAW2</accession>
<dbReference type="InterPro" id="IPR011989">
    <property type="entry name" value="ARM-like"/>
</dbReference>
<name>A0A0M9AAW2_9HYME</name>
<keyword evidence="2" id="KW-1185">Reference proteome</keyword>
<evidence type="ECO:0000313" key="2">
    <source>
        <dbReference type="Proteomes" id="UP000053105"/>
    </source>
</evidence>
<dbReference type="Proteomes" id="UP000053105">
    <property type="component" value="Unassembled WGS sequence"/>
</dbReference>
<dbReference type="STRING" id="166423.A0A0M9AAW2"/>